<protein>
    <submittedName>
        <fullName evidence="2">Serine/threonine-protein kinase PAK 3</fullName>
    </submittedName>
</protein>
<name>A0A8E0RPS0_9TREM</name>
<accession>A0A8E0RPS0</accession>
<gene>
    <name evidence="2" type="ORF">FBUS_11606</name>
</gene>
<dbReference type="AlphaFoldDB" id="A0A8E0RPS0"/>
<feature type="compositionally biased region" description="Polar residues" evidence="1">
    <location>
        <begin position="323"/>
        <end position="345"/>
    </location>
</feature>
<comment type="caution">
    <text evidence="2">The sequence shown here is derived from an EMBL/GenBank/DDBJ whole genome shotgun (WGS) entry which is preliminary data.</text>
</comment>
<feature type="compositionally biased region" description="Acidic residues" evidence="1">
    <location>
        <begin position="399"/>
        <end position="418"/>
    </location>
</feature>
<dbReference type="GO" id="GO:0016301">
    <property type="term" value="F:kinase activity"/>
    <property type="evidence" value="ECO:0007669"/>
    <property type="project" value="UniProtKB-KW"/>
</dbReference>
<organism evidence="2 3">
    <name type="scientific">Fasciolopsis buskii</name>
    <dbReference type="NCBI Taxonomy" id="27845"/>
    <lineage>
        <taxon>Eukaryota</taxon>
        <taxon>Metazoa</taxon>
        <taxon>Spiralia</taxon>
        <taxon>Lophotrochozoa</taxon>
        <taxon>Platyhelminthes</taxon>
        <taxon>Trematoda</taxon>
        <taxon>Digenea</taxon>
        <taxon>Plagiorchiida</taxon>
        <taxon>Echinostomata</taxon>
        <taxon>Echinostomatoidea</taxon>
        <taxon>Fasciolidae</taxon>
        <taxon>Fasciolopsis</taxon>
    </lineage>
</organism>
<keyword evidence="2" id="KW-0418">Kinase</keyword>
<dbReference type="Proteomes" id="UP000728185">
    <property type="component" value="Unassembled WGS sequence"/>
</dbReference>
<evidence type="ECO:0000313" key="2">
    <source>
        <dbReference type="EMBL" id="KAA0189357.1"/>
    </source>
</evidence>
<proteinExistence type="predicted"/>
<keyword evidence="2" id="KW-0808">Transferase</keyword>
<keyword evidence="3" id="KW-1185">Reference proteome</keyword>
<reference evidence="2" key="1">
    <citation type="submission" date="2019-05" db="EMBL/GenBank/DDBJ databases">
        <title>Annotation for the trematode Fasciolopsis buski.</title>
        <authorList>
            <person name="Choi Y.-J."/>
        </authorList>
    </citation>
    <scope>NUCLEOTIDE SEQUENCE</scope>
    <source>
        <strain evidence="2">HT</strain>
        <tissue evidence="2">Whole worm</tissue>
    </source>
</reference>
<evidence type="ECO:0000256" key="1">
    <source>
        <dbReference type="SAM" id="MobiDB-lite"/>
    </source>
</evidence>
<feature type="compositionally biased region" description="Basic and acidic residues" evidence="1">
    <location>
        <begin position="374"/>
        <end position="384"/>
    </location>
</feature>
<feature type="compositionally biased region" description="Polar residues" evidence="1">
    <location>
        <begin position="419"/>
        <end position="428"/>
    </location>
</feature>
<feature type="region of interest" description="Disordered" evidence="1">
    <location>
        <begin position="316"/>
        <end position="433"/>
    </location>
</feature>
<dbReference type="EMBL" id="LUCM01007787">
    <property type="protein sequence ID" value="KAA0189357.1"/>
    <property type="molecule type" value="Genomic_DNA"/>
</dbReference>
<evidence type="ECO:0000313" key="3">
    <source>
        <dbReference type="Proteomes" id="UP000728185"/>
    </source>
</evidence>
<sequence>MSSNSRSFSVSSQSANVTANSDAISLRSAGHFMPGFPEVSLSMGTSVENNSVLFTMGDTALGAAMINPAVTHSTAGSSSSGRGSSCTTNSSHGVNCSNNAVASGVGVCGAGSHGLSSASLIELMPNRNNNCHGRRTSTGGAIYLGGTGSIHPFLGGRASGSTIPESSPAFGARDCSDMTHYGSGSVTSTNTGTLTNGHFISQGRFLREHEKGCVVTECHSVQTTGSVPILPRTSGVSVSELSSDRSSGCSLSCSGISGNVSMAALPASASMMSNPLSSSLSNGSSPLGCAPLLLPHASHGTGVACHCHPTFVPPPPVPPHASSIRSTDPENGSSVTASEIQDATTGGSGEAGTLRQTSVPADALSRYSPSLEAPRNDHHNRSDLAPDECVMVGDSSSSSEDDDDEEEEEEEEQEDEENPNYTDLSSPASPIANPAHQIGLEILSGSLSNSMTASKVFVS</sequence>